<dbReference type="Pfam" id="PF01715">
    <property type="entry name" value="IPPT"/>
    <property type="match status" value="1"/>
</dbReference>
<dbReference type="EMBL" id="JAHSPG010000003">
    <property type="protein sequence ID" value="MBV4356715.1"/>
    <property type="molecule type" value="Genomic_DNA"/>
</dbReference>
<dbReference type="Proteomes" id="UP000812270">
    <property type="component" value="Unassembled WGS sequence"/>
</dbReference>
<comment type="caution">
    <text evidence="6">Lacks conserved residue(s) required for the propagation of feature annotation.</text>
</comment>
<keyword evidence="6 7" id="KW-0819">tRNA processing</keyword>
<accession>A0A9E2W1Z6</accession>
<dbReference type="EC" id="2.5.1.75" evidence="6"/>
<gene>
    <name evidence="6 10" type="primary">miaA</name>
    <name evidence="10" type="ORF">KTO63_06095</name>
</gene>
<keyword evidence="3 6" id="KW-0547">Nucleotide-binding</keyword>
<keyword evidence="4 6" id="KW-0067">ATP-binding</keyword>
<feature type="region of interest" description="Interaction with substrate tRNA" evidence="6">
    <location>
        <begin position="160"/>
        <end position="164"/>
    </location>
</feature>
<dbReference type="AlphaFoldDB" id="A0A9E2W1Z6"/>
<dbReference type="InterPro" id="IPR039657">
    <property type="entry name" value="Dimethylallyltransferase"/>
</dbReference>
<dbReference type="GO" id="GO:0052381">
    <property type="term" value="F:tRNA dimethylallyltransferase activity"/>
    <property type="evidence" value="ECO:0007669"/>
    <property type="project" value="UniProtKB-UniRule"/>
</dbReference>
<reference evidence="10" key="1">
    <citation type="submission" date="2021-06" db="EMBL/GenBank/DDBJ databases">
        <authorList>
            <person name="Huq M.A."/>
        </authorList>
    </citation>
    <scope>NUCLEOTIDE SEQUENCE</scope>
    <source>
        <strain evidence="10">MAH-26</strain>
    </source>
</reference>
<feature type="region of interest" description="Interaction with substrate tRNA" evidence="6">
    <location>
        <begin position="36"/>
        <end position="39"/>
    </location>
</feature>
<feature type="binding site" evidence="6">
    <location>
        <begin position="11"/>
        <end position="18"/>
    </location>
    <ligand>
        <name>ATP</name>
        <dbReference type="ChEBI" id="CHEBI:30616"/>
    </ligand>
</feature>
<evidence type="ECO:0000256" key="5">
    <source>
        <dbReference type="ARBA" id="ARBA00022842"/>
    </source>
</evidence>
<evidence type="ECO:0000313" key="11">
    <source>
        <dbReference type="Proteomes" id="UP000812270"/>
    </source>
</evidence>
<dbReference type="PANTHER" id="PTHR11088:SF60">
    <property type="entry name" value="TRNA DIMETHYLALLYLTRANSFERASE"/>
    <property type="match status" value="1"/>
</dbReference>
<dbReference type="GO" id="GO:0005524">
    <property type="term" value="F:ATP binding"/>
    <property type="evidence" value="ECO:0007669"/>
    <property type="project" value="UniProtKB-UniRule"/>
</dbReference>
<dbReference type="HAMAP" id="MF_00185">
    <property type="entry name" value="IPP_trans"/>
    <property type="match status" value="1"/>
</dbReference>
<comment type="similarity">
    <text evidence="6 9">Belongs to the IPP transferase family.</text>
</comment>
<evidence type="ECO:0000256" key="7">
    <source>
        <dbReference type="RuleBase" id="RU003783"/>
    </source>
</evidence>
<comment type="caution">
    <text evidence="10">The sequence shown here is derived from an EMBL/GenBank/DDBJ whole genome shotgun (WGS) entry which is preliminary data.</text>
</comment>
<evidence type="ECO:0000256" key="1">
    <source>
        <dbReference type="ARBA" id="ARBA00001946"/>
    </source>
</evidence>
<dbReference type="PANTHER" id="PTHR11088">
    <property type="entry name" value="TRNA DIMETHYLALLYLTRANSFERASE"/>
    <property type="match status" value="1"/>
</dbReference>
<keyword evidence="5 6" id="KW-0460">Magnesium</keyword>
<proteinExistence type="inferred from homology"/>
<evidence type="ECO:0000256" key="8">
    <source>
        <dbReference type="RuleBase" id="RU003784"/>
    </source>
</evidence>
<keyword evidence="11" id="KW-1185">Reference proteome</keyword>
<organism evidence="10 11">
    <name type="scientific">Pinibacter aurantiacus</name>
    <dbReference type="NCBI Taxonomy" id="2851599"/>
    <lineage>
        <taxon>Bacteria</taxon>
        <taxon>Pseudomonadati</taxon>
        <taxon>Bacteroidota</taxon>
        <taxon>Chitinophagia</taxon>
        <taxon>Chitinophagales</taxon>
        <taxon>Chitinophagaceae</taxon>
        <taxon>Pinibacter</taxon>
    </lineage>
</organism>
<evidence type="ECO:0000256" key="3">
    <source>
        <dbReference type="ARBA" id="ARBA00022741"/>
    </source>
</evidence>
<comment type="catalytic activity">
    <reaction evidence="6 7">
        <text>adenosine(37) in tRNA + dimethylallyl diphosphate = N(6)-dimethylallyladenosine(37) in tRNA + diphosphate</text>
        <dbReference type="Rhea" id="RHEA:26482"/>
        <dbReference type="Rhea" id="RHEA-COMP:10162"/>
        <dbReference type="Rhea" id="RHEA-COMP:10375"/>
        <dbReference type="ChEBI" id="CHEBI:33019"/>
        <dbReference type="ChEBI" id="CHEBI:57623"/>
        <dbReference type="ChEBI" id="CHEBI:74411"/>
        <dbReference type="ChEBI" id="CHEBI:74415"/>
        <dbReference type="EC" id="2.5.1.75"/>
    </reaction>
</comment>
<protein>
    <recommendedName>
        <fullName evidence="6">tRNA dimethylallyltransferase</fullName>
        <ecNumber evidence="6">2.5.1.75</ecNumber>
    </recommendedName>
    <alternativeName>
        <fullName evidence="6">Dimethylallyl diphosphate:tRNA dimethylallyltransferase</fullName>
        <shortName evidence="6">DMAPP:tRNA dimethylallyltransferase</shortName>
        <shortName evidence="6">DMATase</shortName>
    </alternativeName>
    <alternativeName>
        <fullName evidence="6">Isopentenyl-diphosphate:tRNA isopentenyltransferase</fullName>
        <shortName evidence="6">IPP transferase</shortName>
        <shortName evidence="6">IPPT</shortName>
        <shortName evidence="6">IPTase</shortName>
    </alternativeName>
</protein>
<dbReference type="InterPro" id="IPR018022">
    <property type="entry name" value="IPT"/>
</dbReference>
<feature type="site" description="Interaction with substrate tRNA" evidence="6">
    <location>
        <position position="102"/>
    </location>
</feature>
<comment type="function">
    <text evidence="6 8">Catalyzes the transfer of a dimethylallyl group onto the adenine at position 37 in tRNAs that read codons beginning with uridine, leading to the formation of N6-(dimethylallyl)adenosine (i(6)A).</text>
</comment>
<dbReference type="GO" id="GO:0006400">
    <property type="term" value="P:tRNA modification"/>
    <property type="evidence" value="ECO:0007669"/>
    <property type="project" value="TreeGrafter"/>
</dbReference>
<evidence type="ECO:0000256" key="2">
    <source>
        <dbReference type="ARBA" id="ARBA00022679"/>
    </source>
</evidence>
<sequence length="301" mass="34265">MLPHTVIVIVGPTAVGKTSLAIHLAKKCDTPIISADSRQCFNEMNIGVAKPTLQQLEEVKHYFINSHSIHDEVNAAVFEEYALAKAKDIFITKNTTIMVGGTGLYIEAFCEGMDEIPKISPEVREAIIQSFEQKGLEWLQSEVQEKDPEYFATGEQHNPQRLMRALEVVLSTGRSIRSFQSNIKKERPFNIVKIGLQLPREILYSQINTRVDEMMNDGLLEEASSLFSQRNLNALQTVGYSELFEYMEGKTTLEKATELIKQNTRRYAKRQITWFSRDAAIQWFAPTNISNIEDYVSNIPR</sequence>
<evidence type="ECO:0000313" key="10">
    <source>
        <dbReference type="EMBL" id="MBV4356715.1"/>
    </source>
</evidence>
<feature type="site" description="Interaction with substrate tRNA" evidence="6">
    <location>
        <position position="124"/>
    </location>
</feature>
<dbReference type="NCBIfam" id="TIGR00174">
    <property type="entry name" value="miaA"/>
    <property type="match status" value="1"/>
</dbReference>
<evidence type="ECO:0000256" key="4">
    <source>
        <dbReference type="ARBA" id="ARBA00022840"/>
    </source>
</evidence>
<evidence type="ECO:0000256" key="6">
    <source>
        <dbReference type="HAMAP-Rule" id="MF_00185"/>
    </source>
</evidence>
<comment type="subunit">
    <text evidence="6">Monomer.</text>
</comment>
<keyword evidence="2 6" id="KW-0808">Transferase</keyword>
<comment type="cofactor">
    <cofactor evidence="1 6">
        <name>Mg(2+)</name>
        <dbReference type="ChEBI" id="CHEBI:18420"/>
    </cofactor>
</comment>
<feature type="binding site" evidence="6">
    <location>
        <begin position="13"/>
        <end position="18"/>
    </location>
    <ligand>
        <name>substrate</name>
    </ligand>
</feature>
<evidence type="ECO:0000256" key="9">
    <source>
        <dbReference type="RuleBase" id="RU003785"/>
    </source>
</evidence>
<name>A0A9E2W1Z6_9BACT</name>